<dbReference type="PROSITE" id="PS51186">
    <property type="entry name" value="GNAT"/>
    <property type="match status" value="1"/>
</dbReference>
<reference evidence="4" key="1">
    <citation type="submission" date="2024-06" db="EMBL/GenBank/DDBJ databases">
        <title>Draft Genome Sequence of Deinococcus sonorensis Type Strain KR-87, a Biofilm Producing Representative of the Genus Deinococcus.</title>
        <authorList>
            <person name="Boren L.S."/>
            <person name="Grosso R.A."/>
            <person name="Hugenberg-Cox A.N."/>
            <person name="Hill J.T.E."/>
            <person name="Albert C.M."/>
            <person name="Tuohy J.M."/>
        </authorList>
    </citation>
    <scope>NUCLEOTIDE SEQUENCE</scope>
    <source>
        <strain evidence="4">KR-87</strain>
        <plasmid evidence="4">pDson01</plasmid>
    </source>
</reference>
<dbReference type="EC" id="2.3.1.-" evidence="4"/>
<feature type="domain" description="N-acetyltransferase" evidence="3">
    <location>
        <begin position="128"/>
        <end position="268"/>
    </location>
</feature>
<dbReference type="PANTHER" id="PTHR43877">
    <property type="entry name" value="AMINOALKYLPHOSPHONATE N-ACETYLTRANSFERASE-RELATED-RELATED"/>
    <property type="match status" value="1"/>
</dbReference>
<evidence type="ECO:0000256" key="2">
    <source>
        <dbReference type="ARBA" id="ARBA00023315"/>
    </source>
</evidence>
<name>A0AAU7U5G6_9DEIO</name>
<dbReference type="Pfam" id="PF00583">
    <property type="entry name" value="Acetyltransf_1"/>
    <property type="match status" value="1"/>
</dbReference>
<accession>A0AAU7U5G6</accession>
<dbReference type="SUPFAM" id="SSF55729">
    <property type="entry name" value="Acyl-CoA N-acyltransferases (Nat)"/>
    <property type="match status" value="1"/>
</dbReference>
<evidence type="ECO:0000256" key="1">
    <source>
        <dbReference type="ARBA" id="ARBA00022679"/>
    </source>
</evidence>
<dbReference type="AlphaFoldDB" id="A0AAU7U5G6"/>
<organism evidence="4">
    <name type="scientific">Deinococcus sonorensis KR-87</name>
    <dbReference type="NCBI Taxonomy" id="694439"/>
    <lineage>
        <taxon>Bacteria</taxon>
        <taxon>Thermotogati</taxon>
        <taxon>Deinococcota</taxon>
        <taxon>Deinococci</taxon>
        <taxon>Deinococcales</taxon>
        <taxon>Deinococcaceae</taxon>
        <taxon>Deinococcus</taxon>
    </lineage>
</organism>
<sequence length="272" mass="29193">MPTTLSADTALSLIEGNLRAFWRLSGTFPGFTLREHPGSFSVTSGLPFPLFNVVLPHAGPVAAEPHQLEVVLDQMRQAGAPFLFWTLPSSPPGLSELLIQQGLNHVGTATGMVIDLTRPLKTLAPPAEVVRVLDDALVQAYLQVLSGAFGLPERFMDFTTRWMESFGIRPDSDTPSVVAFMDGQPVGCATMSFGAGTAGIYNVGVLEPARRRGVGALMTRELLALAVQRGVQTAILHSTPMGLNMYTSLGFEPHGDVGQYLWLPDPAGMPDH</sequence>
<dbReference type="GO" id="GO:0016747">
    <property type="term" value="F:acyltransferase activity, transferring groups other than amino-acyl groups"/>
    <property type="evidence" value="ECO:0007669"/>
    <property type="project" value="InterPro"/>
</dbReference>
<gene>
    <name evidence="4" type="ORF">ABOD76_03200</name>
</gene>
<dbReference type="Gene3D" id="3.40.630.30">
    <property type="match status" value="1"/>
</dbReference>
<dbReference type="InterPro" id="IPR050832">
    <property type="entry name" value="Bact_Acetyltransf"/>
</dbReference>
<evidence type="ECO:0000313" key="4">
    <source>
        <dbReference type="EMBL" id="XBV83709.1"/>
    </source>
</evidence>
<proteinExistence type="predicted"/>
<dbReference type="InterPro" id="IPR016181">
    <property type="entry name" value="Acyl_CoA_acyltransferase"/>
</dbReference>
<protein>
    <submittedName>
        <fullName evidence="4">GNAT family N-acetyltransferase</fullName>
        <ecNumber evidence="4">2.3.1.-</ecNumber>
    </submittedName>
</protein>
<dbReference type="KEGG" id="dsc:ABOD76_03200"/>
<dbReference type="CDD" id="cd04301">
    <property type="entry name" value="NAT_SF"/>
    <property type="match status" value="1"/>
</dbReference>
<keyword evidence="2 4" id="KW-0012">Acyltransferase</keyword>
<evidence type="ECO:0000259" key="3">
    <source>
        <dbReference type="PROSITE" id="PS51186"/>
    </source>
</evidence>
<dbReference type="EMBL" id="CP158297">
    <property type="protein sequence ID" value="XBV83709.1"/>
    <property type="molecule type" value="Genomic_DNA"/>
</dbReference>
<dbReference type="InterPro" id="IPR000182">
    <property type="entry name" value="GNAT_dom"/>
</dbReference>
<keyword evidence="1 4" id="KW-0808">Transferase</keyword>
<keyword evidence="4" id="KW-0614">Plasmid</keyword>
<geneLocation type="plasmid" evidence="4">
    <name>pDson01</name>
</geneLocation>
<dbReference type="RefSeq" id="WP_350241395.1">
    <property type="nucleotide sequence ID" value="NZ_CP158297.1"/>
</dbReference>